<dbReference type="Proteomes" id="UP001054821">
    <property type="component" value="Chromosome 4"/>
</dbReference>
<reference evidence="1 2" key="1">
    <citation type="journal article" date="2022" name="G3 (Bethesda)">
        <title>Whole-genome sequence and methylome profiling of the almond [Prunus dulcis (Mill.) D.A. Webb] cultivar 'Nonpareil'.</title>
        <authorList>
            <person name="D'Amico-Willman K.M."/>
            <person name="Ouma W.Z."/>
            <person name="Meulia T."/>
            <person name="Sideli G.M."/>
            <person name="Gradziel T.M."/>
            <person name="Fresnedo-Ramirez J."/>
        </authorList>
    </citation>
    <scope>NUCLEOTIDE SEQUENCE [LARGE SCALE GENOMIC DNA]</scope>
    <source>
        <strain evidence="1">Clone GOH B32 T37-40</strain>
    </source>
</reference>
<organism evidence="1 2">
    <name type="scientific">Prunus dulcis</name>
    <name type="common">Almond</name>
    <name type="synonym">Amygdalus dulcis</name>
    <dbReference type="NCBI Taxonomy" id="3755"/>
    <lineage>
        <taxon>Eukaryota</taxon>
        <taxon>Viridiplantae</taxon>
        <taxon>Streptophyta</taxon>
        <taxon>Embryophyta</taxon>
        <taxon>Tracheophyta</taxon>
        <taxon>Spermatophyta</taxon>
        <taxon>Magnoliopsida</taxon>
        <taxon>eudicotyledons</taxon>
        <taxon>Gunneridae</taxon>
        <taxon>Pentapetalae</taxon>
        <taxon>rosids</taxon>
        <taxon>fabids</taxon>
        <taxon>Rosales</taxon>
        <taxon>Rosaceae</taxon>
        <taxon>Amygdaloideae</taxon>
        <taxon>Amygdaleae</taxon>
        <taxon>Prunus</taxon>
    </lineage>
</organism>
<evidence type="ECO:0000313" key="1">
    <source>
        <dbReference type="EMBL" id="KAI5334644.1"/>
    </source>
</evidence>
<accession>A0AAD4Z6U3</accession>
<name>A0AAD4Z6U3_PRUDU</name>
<dbReference type="EMBL" id="JAJFAZ020000004">
    <property type="protein sequence ID" value="KAI5334644.1"/>
    <property type="molecule type" value="Genomic_DNA"/>
</dbReference>
<comment type="caution">
    <text evidence="1">The sequence shown here is derived from an EMBL/GenBank/DDBJ whole genome shotgun (WGS) entry which is preliminary data.</text>
</comment>
<evidence type="ECO:0000313" key="2">
    <source>
        <dbReference type="Proteomes" id="UP001054821"/>
    </source>
</evidence>
<sequence length="169" mass="18250">MDTDIAEDLVVGETIADESIVESDEAKEGATDEAEADAVKQVAKANEVITNTLHINASLNLYRIIALLKCLRWLSRSKTLLNGRIRGAASFILLMNGEEFTWSTFLRKASSKYPPTFKSRSQSFTSFSTSSAHSACWGSSRCGCHWSTSSSAVGDVHLSCPAGNGILVD</sequence>
<dbReference type="AlphaFoldDB" id="A0AAD4Z6U3"/>
<keyword evidence="2" id="KW-1185">Reference proteome</keyword>
<protein>
    <submittedName>
        <fullName evidence="1">Uncharacterized protein</fullName>
    </submittedName>
</protein>
<proteinExistence type="predicted"/>
<gene>
    <name evidence="1" type="ORF">L3X38_024777</name>
</gene>